<sequence>YSNYRNIHSVSVDRINDIRSVSVFTQENLKQTNTFSNIVTDLCKNIFDKSYTLCIDNSITKQADKNTHLIGISRKNRKENPNEVNADTLLIQHN</sequence>
<dbReference type="EMBL" id="CAJDYZ010002265">
    <property type="protein sequence ID" value="CAD1469381.1"/>
    <property type="molecule type" value="Genomic_DNA"/>
</dbReference>
<keyword evidence="2" id="KW-1185">Reference proteome</keyword>
<evidence type="ECO:0000313" key="2">
    <source>
        <dbReference type="Proteomes" id="UP000752696"/>
    </source>
</evidence>
<comment type="caution">
    <text evidence="1">The sequence shown here is derived from an EMBL/GenBank/DDBJ whole genome shotgun (WGS) entry which is preliminary data.</text>
</comment>
<protein>
    <recommendedName>
        <fullName evidence="3">PiggyBac transposable element-derived protein domain-containing protein</fullName>
    </recommendedName>
</protein>
<evidence type="ECO:0008006" key="3">
    <source>
        <dbReference type="Google" id="ProtNLM"/>
    </source>
</evidence>
<evidence type="ECO:0000313" key="1">
    <source>
        <dbReference type="EMBL" id="CAD1469381.1"/>
    </source>
</evidence>
<reference evidence="1" key="1">
    <citation type="submission" date="2020-07" db="EMBL/GenBank/DDBJ databases">
        <authorList>
            <person name="Nazaruddin N."/>
        </authorList>
    </citation>
    <scope>NUCLEOTIDE SEQUENCE</scope>
</reference>
<gene>
    <name evidence="1" type="ORF">MHI_LOCUS123713</name>
</gene>
<name>A0A6V7GY67_9HYME</name>
<feature type="non-terminal residue" evidence="1">
    <location>
        <position position="1"/>
    </location>
</feature>
<dbReference type="Proteomes" id="UP000752696">
    <property type="component" value="Unassembled WGS sequence"/>
</dbReference>
<proteinExistence type="predicted"/>
<dbReference type="AlphaFoldDB" id="A0A6V7GY67"/>
<organism evidence="1 2">
    <name type="scientific">Heterotrigona itama</name>
    <dbReference type="NCBI Taxonomy" id="395501"/>
    <lineage>
        <taxon>Eukaryota</taxon>
        <taxon>Metazoa</taxon>
        <taxon>Ecdysozoa</taxon>
        <taxon>Arthropoda</taxon>
        <taxon>Hexapoda</taxon>
        <taxon>Insecta</taxon>
        <taxon>Pterygota</taxon>
        <taxon>Neoptera</taxon>
        <taxon>Endopterygota</taxon>
        <taxon>Hymenoptera</taxon>
        <taxon>Apocrita</taxon>
        <taxon>Aculeata</taxon>
        <taxon>Apoidea</taxon>
        <taxon>Anthophila</taxon>
        <taxon>Apidae</taxon>
        <taxon>Heterotrigona</taxon>
    </lineage>
</organism>
<accession>A0A6V7GY67</accession>